<gene>
    <name evidence="2" type="ORF">MUN76_13150</name>
</gene>
<keyword evidence="3" id="KW-1185">Reference proteome</keyword>
<dbReference type="SMART" id="SM01118">
    <property type="entry name" value="CYTH"/>
    <property type="match status" value="1"/>
</dbReference>
<organism evidence="2 3">
    <name type="scientific">Leucobacter rhizosphaerae</name>
    <dbReference type="NCBI Taxonomy" id="2932245"/>
    <lineage>
        <taxon>Bacteria</taxon>
        <taxon>Bacillati</taxon>
        <taxon>Actinomycetota</taxon>
        <taxon>Actinomycetes</taxon>
        <taxon>Micrococcales</taxon>
        <taxon>Microbacteriaceae</taxon>
        <taxon>Leucobacter</taxon>
    </lineage>
</organism>
<feature type="domain" description="CYTH" evidence="1">
    <location>
        <begin position="8"/>
        <end position="205"/>
    </location>
</feature>
<sequence length="235" mass="25277">MADTAVESFEIERKYEVDPTTPLPGADAFVRAGFAASAPVVHHLHATYFDTPGADLARNRLALRRRVGGKDAGWHLKQKGADGARELLWPAAESMPEEVIAEVRSRIGDAVTALAPLAELRTERTVVVLRDDSGRELVELADDRVRALDHRTGLHRAWREWEAEVLGEGTGAVLARVEPVLRAAGAVPSPSPAKIARATGQLVVAAERSGGSPEELEALRALDAADQEAARRLVP</sequence>
<dbReference type="CDD" id="cd07374">
    <property type="entry name" value="CYTH-like_Pase"/>
    <property type="match status" value="1"/>
</dbReference>
<protein>
    <submittedName>
        <fullName evidence="2">CYTH domain-containing protein</fullName>
    </submittedName>
</protein>
<accession>A0ABY4FUP0</accession>
<dbReference type="Proteomes" id="UP000831775">
    <property type="component" value="Chromosome"/>
</dbReference>
<dbReference type="Pfam" id="PF01928">
    <property type="entry name" value="CYTH"/>
    <property type="match status" value="1"/>
</dbReference>
<dbReference type="InterPro" id="IPR033469">
    <property type="entry name" value="CYTH-like_dom_sf"/>
</dbReference>
<dbReference type="SUPFAM" id="SSF55154">
    <property type="entry name" value="CYTH-like phosphatases"/>
    <property type="match status" value="1"/>
</dbReference>
<dbReference type="EMBL" id="CP095043">
    <property type="protein sequence ID" value="UOQ59978.1"/>
    <property type="molecule type" value="Genomic_DNA"/>
</dbReference>
<evidence type="ECO:0000259" key="1">
    <source>
        <dbReference type="PROSITE" id="PS51707"/>
    </source>
</evidence>
<evidence type="ECO:0000313" key="2">
    <source>
        <dbReference type="EMBL" id="UOQ59978.1"/>
    </source>
</evidence>
<dbReference type="RefSeq" id="WP_244685265.1">
    <property type="nucleotide sequence ID" value="NZ_CP095043.1"/>
</dbReference>
<proteinExistence type="predicted"/>
<dbReference type="InterPro" id="IPR023577">
    <property type="entry name" value="CYTH_domain"/>
</dbReference>
<dbReference type="PROSITE" id="PS51707">
    <property type="entry name" value="CYTH"/>
    <property type="match status" value="1"/>
</dbReference>
<evidence type="ECO:0000313" key="3">
    <source>
        <dbReference type="Proteomes" id="UP000831775"/>
    </source>
</evidence>
<dbReference type="Gene3D" id="2.40.320.10">
    <property type="entry name" value="Hypothetical Protein Pfu-838710-001"/>
    <property type="match status" value="1"/>
</dbReference>
<name>A0ABY4FUP0_9MICO</name>
<reference evidence="2 3" key="1">
    <citation type="submission" date="2022-04" db="EMBL/GenBank/DDBJ databases">
        <title>Leucobacter sp. isolated from rhizosphere of onion.</title>
        <authorList>
            <person name="Won M."/>
            <person name="Lee C.-M."/>
            <person name="Woen H.-Y."/>
            <person name="Kwon S.-W."/>
        </authorList>
    </citation>
    <scope>NUCLEOTIDE SEQUENCE [LARGE SCALE GENOMIC DNA]</scope>
    <source>
        <strain evidence="2 3">H25R-14</strain>
    </source>
</reference>